<comment type="subcellular location">
    <subcellularLocation>
        <location evidence="2">Cell septum</location>
    </subcellularLocation>
</comment>
<gene>
    <name evidence="5" type="primary">cheY1</name>
    <name evidence="5" type="ORF">ARTHRO_10887</name>
</gene>
<dbReference type="PANTHER" id="PTHR44591:SF3">
    <property type="entry name" value="RESPONSE REGULATORY DOMAIN-CONTAINING PROTEIN"/>
    <property type="match status" value="1"/>
</dbReference>
<feature type="modified residue" description="4-aspartylphosphate" evidence="3">
    <location>
        <position position="316"/>
    </location>
</feature>
<name>A0A9P1KBY2_9CYAN</name>
<dbReference type="InterPro" id="IPR001789">
    <property type="entry name" value="Sig_transdc_resp-reg_receiver"/>
</dbReference>
<dbReference type="InterPro" id="IPR011006">
    <property type="entry name" value="CheY-like_superfamily"/>
</dbReference>
<reference evidence="5 6" key="1">
    <citation type="submission" date="2014-02" db="EMBL/GenBank/DDBJ databases">
        <authorList>
            <person name="Genoscope - CEA"/>
        </authorList>
    </citation>
    <scope>NUCLEOTIDE SEQUENCE [LARGE SCALE GENOMIC DNA]</scope>
    <source>
        <strain evidence="5 6">PCC 8005</strain>
    </source>
</reference>
<dbReference type="InterPro" id="IPR050595">
    <property type="entry name" value="Bact_response_regulator"/>
</dbReference>
<proteinExistence type="evidence at transcript level"/>
<dbReference type="Proteomes" id="UP000032946">
    <property type="component" value="Chromosome"/>
</dbReference>
<comment type="induction">
    <text evidence="2">By nitrogen starvation.</text>
</comment>
<dbReference type="GO" id="GO:0030428">
    <property type="term" value="C:cell septum"/>
    <property type="evidence" value="ECO:0007669"/>
    <property type="project" value="UniProtKB-SubCell"/>
</dbReference>
<dbReference type="PROSITE" id="PS50110">
    <property type="entry name" value="RESPONSE_REGULATORY"/>
    <property type="match status" value="1"/>
</dbReference>
<keyword evidence="2" id="KW-0364">Heterocyst</keyword>
<evidence type="ECO:0000256" key="3">
    <source>
        <dbReference type="PROSITE-ProRule" id="PRU00169"/>
    </source>
</evidence>
<evidence type="ECO:0000256" key="2">
    <source>
        <dbReference type="PIRNR" id="PIRNR005897"/>
    </source>
</evidence>
<dbReference type="RefSeq" id="WP_006621459.1">
    <property type="nucleotide sequence ID" value="NZ_FO818640.1"/>
</dbReference>
<sequence length="416" mass="47444">MQGSLNEIDIRSILQLVEVGQRTGQLMVEAYSPAASVVSEKYSDRLKSHCWLVFCSNGRIVYAGESEGSLKRLRDYLYRYKLTEVLNELEVPSITAVNAPEYGYLWVLLEQNAITPTQGRSILHGMISETLFDLLSLHHGAFNFEMGSPLAPQLMTLQINTVLPKIMKQVQEWKTFHPHIQSPSQCPLILDPDKLRQVVRPNVFETLTRWADGKTTFRQISRYLNRDIVAVTKAIYPFLQQGFVQLRFRPTEPSPYPRSQFESKVPRIVCIDDDRVIRETVELILTEHGYEATAIGHPLKALSQVFQLKPDLILCDIAMPELNGYEICAMLRSSSAFRETPIIMLTGIDGFIDRLKARMVRATNYLTKPFSKRELLTLVENYVGTADGHSRKLESQLAETFSHKWPSLDSEESYSV</sequence>
<dbReference type="SUPFAM" id="SSF52172">
    <property type="entry name" value="CheY-like"/>
    <property type="match status" value="1"/>
</dbReference>
<dbReference type="PIRSF" id="PIRSF005897">
    <property type="entry name" value="RR_PatA"/>
    <property type="match status" value="1"/>
</dbReference>
<evidence type="ECO:0000313" key="6">
    <source>
        <dbReference type="Proteomes" id="UP000032946"/>
    </source>
</evidence>
<dbReference type="Pfam" id="PF14332">
    <property type="entry name" value="DUF4388"/>
    <property type="match status" value="1"/>
</dbReference>
<dbReference type="GO" id="GO:0000160">
    <property type="term" value="P:phosphorelay signal transduction system"/>
    <property type="evidence" value="ECO:0007669"/>
    <property type="project" value="UniProtKB-KW"/>
</dbReference>
<keyword evidence="1 3" id="KW-0597">Phosphoprotein</keyword>
<protein>
    <recommendedName>
        <fullName evidence="2">Protein PatA</fullName>
    </recommendedName>
</protein>
<dbReference type="PANTHER" id="PTHR44591">
    <property type="entry name" value="STRESS RESPONSE REGULATOR PROTEIN 1"/>
    <property type="match status" value="1"/>
</dbReference>
<dbReference type="EMBL" id="FO818640">
    <property type="protein sequence ID" value="CDM93214.1"/>
    <property type="molecule type" value="Genomic_DNA"/>
</dbReference>
<dbReference type="InterPro" id="IPR024186">
    <property type="entry name" value="Sig_transdc_resp-reg_PatA"/>
</dbReference>
<dbReference type="Gene3D" id="3.40.50.2300">
    <property type="match status" value="1"/>
</dbReference>
<feature type="domain" description="Response regulatory" evidence="4">
    <location>
        <begin position="267"/>
        <end position="383"/>
    </location>
</feature>
<evidence type="ECO:0000256" key="1">
    <source>
        <dbReference type="ARBA" id="ARBA00022553"/>
    </source>
</evidence>
<evidence type="ECO:0000313" key="5">
    <source>
        <dbReference type="EMBL" id="CDM93214.1"/>
    </source>
</evidence>
<organism evidence="5 6">
    <name type="scientific">Limnospira indica PCC 8005</name>
    <dbReference type="NCBI Taxonomy" id="376219"/>
    <lineage>
        <taxon>Bacteria</taxon>
        <taxon>Bacillati</taxon>
        <taxon>Cyanobacteriota</taxon>
        <taxon>Cyanophyceae</taxon>
        <taxon>Oscillatoriophycideae</taxon>
        <taxon>Oscillatoriales</taxon>
        <taxon>Sirenicapillariaceae</taxon>
        <taxon>Limnospira</taxon>
    </lineage>
</organism>
<evidence type="ECO:0000259" key="4">
    <source>
        <dbReference type="PROSITE" id="PS50110"/>
    </source>
</evidence>
<dbReference type="Pfam" id="PF00072">
    <property type="entry name" value="Response_reg"/>
    <property type="match status" value="1"/>
</dbReference>
<keyword evidence="2" id="KW-0902">Two-component regulatory system</keyword>
<keyword evidence="6" id="KW-1185">Reference proteome</keyword>
<dbReference type="AlphaFoldDB" id="A0A9P1KBY2"/>
<accession>A0A9P1KBY2</accession>
<comment type="function">
    <text evidence="2">Controls heterocyst pattern formation.</text>
</comment>
<dbReference type="GO" id="GO:0043158">
    <property type="term" value="P:heterocyst development"/>
    <property type="evidence" value="ECO:0007669"/>
    <property type="project" value="UniProtKB-KW"/>
</dbReference>
<dbReference type="SMART" id="SM00448">
    <property type="entry name" value="REC"/>
    <property type="match status" value="1"/>
</dbReference>
<dbReference type="InterPro" id="IPR025497">
    <property type="entry name" value="PatA-like_N"/>
</dbReference>